<feature type="region of interest" description="Disordered" evidence="6">
    <location>
        <begin position="332"/>
        <end position="372"/>
    </location>
</feature>
<dbReference type="SUPFAM" id="SSF48317">
    <property type="entry name" value="Acid phosphatase/Vanadium-dependent haloperoxidase"/>
    <property type="match status" value="1"/>
</dbReference>
<feature type="transmembrane region" description="Helical" evidence="7">
    <location>
        <begin position="42"/>
        <end position="64"/>
    </location>
</feature>
<dbReference type="Pfam" id="PF01569">
    <property type="entry name" value="PAP2"/>
    <property type="match status" value="1"/>
</dbReference>
<evidence type="ECO:0000256" key="1">
    <source>
        <dbReference type="ARBA" id="ARBA00004141"/>
    </source>
</evidence>
<feature type="transmembrane region" description="Helical" evidence="7">
    <location>
        <begin position="226"/>
        <end position="247"/>
    </location>
</feature>
<keyword evidence="5 7" id="KW-0472">Membrane</keyword>
<feature type="domain" description="Phosphatidic acid phosphatase type 2/haloperoxidase" evidence="8">
    <location>
        <begin position="132"/>
        <end position="272"/>
    </location>
</feature>
<evidence type="ECO:0000256" key="2">
    <source>
        <dbReference type="ARBA" id="ARBA00008816"/>
    </source>
</evidence>
<evidence type="ECO:0000256" key="5">
    <source>
        <dbReference type="ARBA" id="ARBA00023136"/>
    </source>
</evidence>
<dbReference type="OrthoDB" id="10030083at2759"/>
<name>A0A8H3R0B3_9GLOM</name>
<reference evidence="9" key="1">
    <citation type="submission" date="2019-10" db="EMBL/GenBank/DDBJ databases">
        <title>Conservation and host-specific expression of non-tandemly repeated heterogenous ribosome RNA gene in arbuscular mycorrhizal fungi.</title>
        <authorList>
            <person name="Maeda T."/>
            <person name="Kobayashi Y."/>
            <person name="Nakagawa T."/>
            <person name="Ezawa T."/>
            <person name="Yamaguchi K."/>
            <person name="Bino T."/>
            <person name="Nishimoto Y."/>
            <person name="Shigenobu S."/>
            <person name="Kawaguchi M."/>
        </authorList>
    </citation>
    <scope>NUCLEOTIDE SEQUENCE</scope>
    <source>
        <strain evidence="9">HR1</strain>
    </source>
</reference>
<feature type="transmembrane region" description="Helical" evidence="7">
    <location>
        <begin position="126"/>
        <end position="146"/>
    </location>
</feature>
<feature type="compositionally biased region" description="Basic and acidic residues" evidence="6">
    <location>
        <begin position="357"/>
        <end position="372"/>
    </location>
</feature>
<keyword evidence="9" id="KW-0575">Peroxidase</keyword>
<dbReference type="SMART" id="SM00014">
    <property type="entry name" value="acidPPc"/>
    <property type="match status" value="1"/>
</dbReference>
<dbReference type="InterPro" id="IPR000326">
    <property type="entry name" value="PAP2/HPO"/>
</dbReference>
<dbReference type="GO" id="GO:0016020">
    <property type="term" value="C:membrane"/>
    <property type="evidence" value="ECO:0007669"/>
    <property type="project" value="UniProtKB-SubCell"/>
</dbReference>
<evidence type="ECO:0000256" key="3">
    <source>
        <dbReference type="ARBA" id="ARBA00022692"/>
    </source>
</evidence>
<dbReference type="Proteomes" id="UP000615446">
    <property type="component" value="Unassembled WGS sequence"/>
</dbReference>
<feature type="transmembrane region" description="Helical" evidence="7">
    <location>
        <begin position="253"/>
        <end position="272"/>
    </location>
</feature>
<evidence type="ECO:0000256" key="7">
    <source>
        <dbReference type="SAM" id="Phobius"/>
    </source>
</evidence>
<feature type="transmembrane region" description="Helical" evidence="7">
    <location>
        <begin position="101"/>
        <end position="119"/>
    </location>
</feature>
<proteinExistence type="inferred from homology"/>
<keyword evidence="4 7" id="KW-1133">Transmembrane helix</keyword>
<comment type="caution">
    <text evidence="9">The sequence shown here is derived from an EMBL/GenBank/DDBJ whole genome shotgun (WGS) entry which is preliminary data.</text>
</comment>
<gene>
    <name evidence="9" type="ORF">RCL2_002516700</name>
</gene>
<keyword evidence="3 7" id="KW-0812">Transmembrane</keyword>
<dbReference type="GO" id="GO:0008195">
    <property type="term" value="F:phosphatidate phosphatase activity"/>
    <property type="evidence" value="ECO:0007669"/>
    <property type="project" value="TreeGrafter"/>
</dbReference>
<accession>A0A8H3R0B3</accession>
<dbReference type="Gene3D" id="1.20.144.10">
    <property type="entry name" value="Phosphatidic acid phosphatase type 2/haloperoxidase"/>
    <property type="match status" value="1"/>
</dbReference>
<evidence type="ECO:0000256" key="6">
    <source>
        <dbReference type="SAM" id="MobiDB-lite"/>
    </source>
</evidence>
<dbReference type="InterPro" id="IPR036938">
    <property type="entry name" value="PAP2/HPO_sf"/>
</dbReference>
<feature type="transmembrane region" description="Helical" evidence="7">
    <location>
        <begin position="196"/>
        <end position="214"/>
    </location>
</feature>
<sequence length="372" mass="42432">MSSPKMKKCFPLVKLPNRYYDPKLLKSRKWSPWHFPSRKKRIYIGIAFDWALIIIIFAVTDWLFNNPQPPVAYFSVNDNSLKGPIVKEIVSSGLATTINTVLPGIIMILLELIFFYDFWDLYHMITGHITSVGITLFFTALGWVTVGSQLGLRPTFLTKCQPDMSKVMAVNITQTYFTNEICTQKLSKIEYQGFPSGHSATAYAGWVFFVLYINGKSKPWTGGAHLWKILVLLFPLYFATWISLTRVMDYRHFPYQIIVGGLIGIGGALISYRLHFGNDNWFLGAGDGTDNIPGHYKYLEDWDAIDDQDEVANISDNNRDLEMGLNQVGNRNNPLEGMINKKNEGNEVDNGNIEEEMTNRKNENNNQSEDRL</sequence>
<evidence type="ECO:0000259" key="8">
    <source>
        <dbReference type="SMART" id="SM00014"/>
    </source>
</evidence>
<protein>
    <submittedName>
        <fullName evidence="9">Acid phosphatase/Vanadium-dependent haloperoxidase</fullName>
    </submittedName>
</protein>
<dbReference type="EMBL" id="BLAL01000274">
    <property type="protein sequence ID" value="GES98631.1"/>
    <property type="molecule type" value="Genomic_DNA"/>
</dbReference>
<dbReference type="PANTHER" id="PTHR10165:SF35">
    <property type="entry name" value="RE23632P"/>
    <property type="match status" value="1"/>
</dbReference>
<dbReference type="GO" id="GO:0006644">
    <property type="term" value="P:phospholipid metabolic process"/>
    <property type="evidence" value="ECO:0007669"/>
    <property type="project" value="InterPro"/>
</dbReference>
<evidence type="ECO:0000256" key="4">
    <source>
        <dbReference type="ARBA" id="ARBA00022989"/>
    </source>
</evidence>
<dbReference type="GO" id="GO:0004601">
    <property type="term" value="F:peroxidase activity"/>
    <property type="evidence" value="ECO:0007669"/>
    <property type="project" value="UniProtKB-KW"/>
</dbReference>
<dbReference type="AlphaFoldDB" id="A0A8H3R0B3"/>
<evidence type="ECO:0000313" key="10">
    <source>
        <dbReference type="Proteomes" id="UP000615446"/>
    </source>
</evidence>
<keyword evidence="9" id="KW-0560">Oxidoreductase</keyword>
<evidence type="ECO:0000313" key="9">
    <source>
        <dbReference type="EMBL" id="GES98631.1"/>
    </source>
</evidence>
<dbReference type="GO" id="GO:0046839">
    <property type="term" value="P:phospholipid dephosphorylation"/>
    <property type="evidence" value="ECO:0007669"/>
    <property type="project" value="TreeGrafter"/>
</dbReference>
<organism evidence="9 10">
    <name type="scientific">Rhizophagus clarus</name>
    <dbReference type="NCBI Taxonomy" id="94130"/>
    <lineage>
        <taxon>Eukaryota</taxon>
        <taxon>Fungi</taxon>
        <taxon>Fungi incertae sedis</taxon>
        <taxon>Mucoromycota</taxon>
        <taxon>Glomeromycotina</taxon>
        <taxon>Glomeromycetes</taxon>
        <taxon>Glomerales</taxon>
        <taxon>Glomeraceae</taxon>
        <taxon>Rhizophagus</taxon>
    </lineage>
</organism>
<comment type="similarity">
    <text evidence="2">Belongs to the PA-phosphatase related phosphoesterase family.</text>
</comment>
<dbReference type="PANTHER" id="PTHR10165">
    <property type="entry name" value="LIPID PHOSPHATE PHOSPHATASE"/>
    <property type="match status" value="1"/>
</dbReference>
<comment type="subcellular location">
    <subcellularLocation>
        <location evidence="1">Membrane</location>
        <topology evidence="1">Multi-pass membrane protein</topology>
    </subcellularLocation>
</comment>
<dbReference type="InterPro" id="IPR043216">
    <property type="entry name" value="PAP-like"/>
</dbReference>